<keyword evidence="2" id="KW-1185">Reference proteome</keyword>
<reference evidence="1" key="1">
    <citation type="submission" date="2022-07" db="EMBL/GenBank/DDBJ databases">
        <title>Genome Sequence of Lecanicillium saksenae.</title>
        <authorList>
            <person name="Buettner E."/>
        </authorList>
    </citation>
    <scope>NUCLEOTIDE SEQUENCE</scope>
    <source>
        <strain evidence="1">VT-O1</strain>
    </source>
</reference>
<accession>A0ACC1QG04</accession>
<dbReference type="EMBL" id="JANAKD010001955">
    <property type="protein sequence ID" value="KAJ3475472.1"/>
    <property type="molecule type" value="Genomic_DNA"/>
</dbReference>
<organism evidence="1 2">
    <name type="scientific">Lecanicillium saksenae</name>
    <dbReference type="NCBI Taxonomy" id="468837"/>
    <lineage>
        <taxon>Eukaryota</taxon>
        <taxon>Fungi</taxon>
        <taxon>Dikarya</taxon>
        <taxon>Ascomycota</taxon>
        <taxon>Pezizomycotina</taxon>
        <taxon>Sordariomycetes</taxon>
        <taxon>Hypocreomycetidae</taxon>
        <taxon>Hypocreales</taxon>
        <taxon>Cordycipitaceae</taxon>
        <taxon>Lecanicillium</taxon>
    </lineage>
</organism>
<evidence type="ECO:0000313" key="2">
    <source>
        <dbReference type="Proteomes" id="UP001148737"/>
    </source>
</evidence>
<name>A0ACC1QG04_9HYPO</name>
<proteinExistence type="predicted"/>
<comment type="caution">
    <text evidence="1">The sequence shown here is derived from an EMBL/GenBank/DDBJ whole genome shotgun (WGS) entry which is preliminary data.</text>
</comment>
<sequence>MTSRWTRVEFTAYDGTKLRGNWFAVQGATKAATVIMTQGLALLKEHYLQNWAERFQDAGFNVLTYDHRNFGHSEGLPRNEVNLPAQAEDYSAAVTFVQGLAGVNPDKVFIWGIGHSGGGSGTAAAFDRRIAGVILMMPSQSGKYDYDNWTADLRTRYQETRAAGRAASEAKVDFWRFWPVADAQGTSAGESMLSDPVSTEWAKGAFRLTEEGGNKFDNKVAITSLHSVYRARPGVYFGEISPTPVLFLAATDDPVATDYGTQVKTFEKMGEPKEFVTLNGTHLANYFGEQFEVGVKAMIAWLKKYSH</sequence>
<protein>
    <submittedName>
        <fullName evidence="1">Uncharacterized protein</fullName>
    </submittedName>
</protein>
<dbReference type="Proteomes" id="UP001148737">
    <property type="component" value="Unassembled WGS sequence"/>
</dbReference>
<gene>
    <name evidence="1" type="ORF">NLG97_g9448</name>
</gene>
<evidence type="ECO:0000313" key="1">
    <source>
        <dbReference type="EMBL" id="KAJ3475472.1"/>
    </source>
</evidence>